<comment type="caution">
    <text evidence="3">The sequence shown here is derived from an EMBL/GenBank/DDBJ whole genome shotgun (WGS) entry which is preliminary data.</text>
</comment>
<evidence type="ECO:0000256" key="2">
    <source>
        <dbReference type="SAM" id="Phobius"/>
    </source>
</evidence>
<dbReference type="EMBL" id="JAGSXJ010000006">
    <property type="protein sequence ID" value="KAH6690481.1"/>
    <property type="molecule type" value="Genomic_DNA"/>
</dbReference>
<keyword evidence="2" id="KW-1133">Transmembrane helix</keyword>
<name>A0A9P8VGZ5_9PEZI</name>
<organism evidence="3 4">
    <name type="scientific">Plectosphaerella plurivora</name>
    <dbReference type="NCBI Taxonomy" id="936078"/>
    <lineage>
        <taxon>Eukaryota</taxon>
        <taxon>Fungi</taxon>
        <taxon>Dikarya</taxon>
        <taxon>Ascomycota</taxon>
        <taxon>Pezizomycotina</taxon>
        <taxon>Sordariomycetes</taxon>
        <taxon>Hypocreomycetidae</taxon>
        <taxon>Glomerellales</taxon>
        <taxon>Plectosphaerellaceae</taxon>
        <taxon>Plectosphaerella</taxon>
    </lineage>
</organism>
<protein>
    <submittedName>
        <fullName evidence="3">Uncharacterized protein</fullName>
    </submittedName>
</protein>
<keyword evidence="2" id="KW-0472">Membrane</keyword>
<dbReference type="Proteomes" id="UP000770015">
    <property type="component" value="Unassembled WGS sequence"/>
</dbReference>
<gene>
    <name evidence="3" type="ORF">F5X68DRAFT_229798</name>
</gene>
<feature type="compositionally biased region" description="Low complexity" evidence="1">
    <location>
        <begin position="168"/>
        <end position="194"/>
    </location>
</feature>
<evidence type="ECO:0000256" key="1">
    <source>
        <dbReference type="SAM" id="MobiDB-lite"/>
    </source>
</evidence>
<keyword evidence="2" id="KW-0812">Transmembrane</keyword>
<evidence type="ECO:0000313" key="3">
    <source>
        <dbReference type="EMBL" id="KAH6690481.1"/>
    </source>
</evidence>
<proteinExistence type="predicted"/>
<reference evidence="3" key="1">
    <citation type="journal article" date="2021" name="Nat. Commun.">
        <title>Genetic determinants of endophytism in the Arabidopsis root mycobiome.</title>
        <authorList>
            <person name="Mesny F."/>
            <person name="Miyauchi S."/>
            <person name="Thiergart T."/>
            <person name="Pickel B."/>
            <person name="Atanasova L."/>
            <person name="Karlsson M."/>
            <person name="Huettel B."/>
            <person name="Barry K.W."/>
            <person name="Haridas S."/>
            <person name="Chen C."/>
            <person name="Bauer D."/>
            <person name="Andreopoulos W."/>
            <person name="Pangilinan J."/>
            <person name="LaButti K."/>
            <person name="Riley R."/>
            <person name="Lipzen A."/>
            <person name="Clum A."/>
            <person name="Drula E."/>
            <person name="Henrissat B."/>
            <person name="Kohler A."/>
            <person name="Grigoriev I.V."/>
            <person name="Martin F.M."/>
            <person name="Hacquard S."/>
        </authorList>
    </citation>
    <scope>NUCLEOTIDE SEQUENCE</scope>
    <source>
        <strain evidence="3">MPI-SDFR-AT-0117</strain>
    </source>
</reference>
<feature type="region of interest" description="Disordered" evidence="1">
    <location>
        <begin position="160"/>
        <end position="194"/>
    </location>
</feature>
<accession>A0A9P8VGZ5</accession>
<evidence type="ECO:0000313" key="4">
    <source>
        <dbReference type="Proteomes" id="UP000770015"/>
    </source>
</evidence>
<feature type="transmembrane region" description="Helical" evidence="2">
    <location>
        <begin position="6"/>
        <end position="31"/>
    </location>
</feature>
<dbReference type="AlphaFoldDB" id="A0A9P8VGZ5"/>
<sequence length="194" mass="20186">MSLNGDEVVAVISGCVILILFLSVLCIWLCFRDPNRNNPSIDAESRQGLSDTPPVISLTLLEPSALPKSHHDVLGRAAETGPGAANWPLPQNQIRIPLQPRPKRRTLSSELSPFGYIRRSNLSDLASIASNGGGGGGGSAPNTRPASISAAWLSPSRAMFARGALQGSNSPAPSTAPAGPSSPAQPQQQPLSPV</sequence>
<keyword evidence="4" id="KW-1185">Reference proteome</keyword>
<dbReference type="OrthoDB" id="10506285at2759"/>